<reference evidence="1 2" key="1">
    <citation type="submission" date="2020-12" db="EMBL/GenBank/DDBJ databases">
        <title>Complete genome sequence of Burkholderia anthina BJQ0011.</title>
        <authorList>
            <person name="Xu Y."/>
        </authorList>
    </citation>
    <scope>NUCLEOTIDE SEQUENCE [LARGE SCALE GENOMIC DNA]</scope>
    <source>
        <strain evidence="1 2">BJQ0011</strain>
    </source>
</reference>
<accession>A0A7T7AHU0</accession>
<protein>
    <submittedName>
        <fullName evidence="1">Uncharacterized protein</fullName>
    </submittedName>
</protein>
<evidence type="ECO:0000313" key="2">
    <source>
        <dbReference type="Proteomes" id="UP000596205"/>
    </source>
</evidence>
<dbReference type="EMBL" id="CP066769">
    <property type="protein sequence ID" value="QQK02837.1"/>
    <property type="molecule type" value="Genomic_DNA"/>
</dbReference>
<dbReference type="KEGG" id="bann:JFN94_01265"/>
<sequence>MVRQQALSESRTAARPKGAAARAAYDKLKPAIEANCLPSSGNGAVSTHAMTPGAIAYAWLLNDASVYLTATSNSDIDRGSDADSDT</sequence>
<dbReference type="RefSeq" id="WP_124831030.1">
    <property type="nucleotide sequence ID" value="NZ_CADEPR010000100.1"/>
</dbReference>
<evidence type="ECO:0000313" key="1">
    <source>
        <dbReference type="EMBL" id="QQK02837.1"/>
    </source>
</evidence>
<proteinExistence type="predicted"/>
<organism evidence="1 2">
    <name type="scientific">Burkholderia anthina</name>
    <dbReference type="NCBI Taxonomy" id="179879"/>
    <lineage>
        <taxon>Bacteria</taxon>
        <taxon>Pseudomonadati</taxon>
        <taxon>Pseudomonadota</taxon>
        <taxon>Betaproteobacteria</taxon>
        <taxon>Burkholderiales</taxon>
        <taxon>Burkholderiaceae</taxon>
        <taxon>Burkholderia</taxon>
        <taxon>Burkholderia cepacia complex</taxon>
    </lineage>
</organism>
<dbReference type="Proteomes" id="UP000596205">
    <property type="component" value="Chromosome 1"/>
</dbReference>
<dbReference type="AlphaFoldDB" id="A0A7T7AHU0"/>
<gene>
    <name evidence="1" type="ORF">JFN94_01265</name>
</gene>
<name>A0A7T7AHU0_9BURK</name>